<dbReference type="InterPro" id="IPR032466">
    <property type="entry name" value="Metal_Hydrolase"/>
</dbReference>
<gene>
    <name evidence="3" type="ORF">ACFQZM_35295</name>
</gene>
<keyword evidence="1" id="KW-0456">Lyase</keyword>
<comment type="caution">
    <text evidence="3">The sequence shown here is derived from an EMBL/GenBank/DDBJ whole genome shotgun (WGS) entry which is preliminary data.</text>
</comment>
<evidence type="ECO:0000259" key="2">
    <source>
        <dbReference type="Pfam" id="PF04909"/>
    </source>
</evidence>
<dbReference type="InterPro" id="IPR006680">
    <property type="entry name" value="Amidohydro-rel"/>
</dbReference>
<evidence type="ECO:0000313" key="4">
    <source>
        <dbReference type="Proteomes" id="UP001597063"/>
    </source>
</evidence>
<feature type="domain" description="Amidohydrolase-related" evidence="2">
    <location>
        <begin position="80"/>
        <end position="377"/>
    </location>
</feature>
<dbReference type="InterPro" id="IPR032465">
    <property type="entry name" value="ACMSD"/>
</dbReference>
<dbReference type="PANTHER" id="PTHR21240:SF28">
    <property type="entry name" value="ISO-OROTATE DECARBOXYLASE (EUROFUNG)"/>
    <property type="match status" value="1"/>
</dbReference>
<accession>A0ABW2XVJ6</accession>
<reference evidence="4" key="1">
    <citation type="journal article" date="2019" name="Int. J. Syst. Evol. Microbiol.">
        <title>The Global Catalogue of Microorganisms (GCM) 10K type strain sequencing project: providing services to taxonomists for standard genome sequencing and annotation.</title>
        <authorList>
            <consortium name="The Broad Institute Genomics Platform"/>
            <consortium name="The Broad Institute Genome Sequencing Center for Infectious Disease"/>
            <person name="Wu L."/>
            <person name="Ma J."/>
        </authorList>
    </citation>
    <scope>NUCLEOTIDE SEQUENCE [LARGE SCALE GENOMIC DNA]</scope>
    <source>
        <strain evidence="4">JCM 9371</strain>
    </source>
</reference>
<dbReference type="Pfam" id="PF04909">
    <property type="entry name" value="Amidohydro_2"/>
    <property type="match status" value="1"/>
</dbReference>
<proteinExistence type="predicted"/>
<evidence type="ECO:0000256" key="1">
    <source>
        <dbReference type="ARBA" id="ARBA00023239"/>
    </source>
</evidence>
<protein>
    <submittedName>
        <fullName evidence="3">Amidohydrolase family protein</fullName>
    </submittedName>
</protein>
<dbReference type="RefSeq" id="WP_131761507.1">
    <property type="nucleotide sequence ID" value="NZ_CAACUY010000171.1"/>
</dbReference>
<dbReference type="SUPFAM" id="SSF51556">
    <property type="entry name" value="Metallo-dependent hydrolases"/>
    <property type="match status" value="1"/>
</dbReference>
<name>A0ABW2XVJ6_9ACTN</name>
<organism evidence="3 4">
    <name type="scientific">Actinomadura fibrosa</name>
    <dbReference type="NCBI Taxonomy" id="111802"/>
    <lineage>
        <taxon>Bacteria</taxon>
        <taxon>Bacillati</taxon>
        <taxon>Actinomycetota</taxon>
        <taxon>Actinomycetes</taxon>
        <taxon>Streptosporangiales</taxon>
        <taxon>Thermomonosporaceae</taxon>
        <taxon>Actinomadura</taxon>
    </lineage>
</organism>
<dbReference type="Gene3D" id="3.20.20.140">
    <property type="entry name" value="Metal-dependent hydrolases"/>
    <property type="match status" value="1"/>
</dbReference>
<dbReference type="PANTHER" id="PTHR21240">
    <property type="entry name" value="2-AMINO-3-CARBOXYLMUCONATE-6-SEMIALDEHYDE DECARBOXYLASE"/>
    <property type="match status" value="1"/>
</dbReference>
<evidence type="ECO:0000313" key="3">
    <source>
        <dbReference type="EMBL" id="MFD0689800.1"/>
    </source>
</evidence>
<dbReference type="Proteomes" id="UP001597063">
    <property type="component" value="Unassembled WGS sequence"/>
</dbReference>
<dbReference type="EMBL" id="JBHTGP010000018">
    <property type="protein sequence ID" value="MFD0689800.1"/>
    <property type="molecule type" value="Genomic_DNA"/>
</dbReference>
<sequence>MRKEDMILVSIDDHFIEPPDMWKNHVPARWQGEVPRVVRNAEGVDQWVFQGQATSTPFGMAATVGWPSDQWGFNPGSYSELRPGCFDVHERVRDMNANGVLASLNFPTMAGWNARTFAEGEDKELGLVMLRGYNDWVLDEWCAAYPGRFIPLGLVPMWDVGLAAEEVHRIGRKGCRSVSFLETPHVQGYPSFLSGYWDPMLKALCDEDMVLSLHIGAGFDVIRRPAEASVDHLMVLACQISAITAQDLLFGPTLRRFPGLKVALSEGGIGWIPFYFDRIDRHYSNQSWLHHEDGFGGRLPSEVFKEHILACYITDPSGLELRHRIGVENIAWECDYPHTDTTWPESPEFAWKEFQDAGCTDAEIHKITWENACRFYGWDPFAHTPREQATVGALRAQAADVDTTRMPKEEWRRRNEAAGIGLFEGMR</sequence>
<keyword evidence="4" id="KW-1185">Reference proteome</keyword>